<evidence type="ECO:0008006" key="3">
    <source>
        <dbReference type="Google" id="ProtNLM"/>
    </source>
</evidence>
<protein>
    <recommendedName>
        <fullName evidence="3">Phage protein</fullName>
    </recommendedName>
</protein>
<keyword evidence="2" id="KW-1185">Reference proteome</keyword>
<proteinExistence type="predicted"/>
<sequence>MDKTTEFSIHKELHNIFKDLPFPTGKGYYIGDGDEPVYAVYLPYQDDVSGRAENKIAQVTYRLKIDIIARNGASFTSAENTIRKVLEENNFDYRNGEEYAETQQPYDYHRVLYYNKNYYFNSFHE</sequence>
<reference evidence="2" key="1">
    <citation type="submission" date="2020-02" db="EMBL/GenBank/DDBJ databases">
        <authorList>
            <person name="Olsen N.S."/>
            <person name="Forero-Junco L."/>
            <person name="Kot W."/>
            <person name="Hansen L.H."/>
        </authorList>
    </citation>
    <scope>NUCLEOTIDE SEQUENCE [LARGE SCALE GENOMIC DNA]</scope>
</reference>
<evidence type="ECO:0000313" key="2">
    <source>
        <dbReference type="Proteomes" id="UP000502113"/>
    </source>
</evidence>
<dbReference type="EMBL" id="MT119361">
    <property type="protein sequence ID" value="QIQ66313.1"/>
    <property type="molecule type" value="Genomic_DNA"/>
</dbReference>
<accession>A0A6G9LL04</accession>
<dbReference type="Proteomes" id="UP000502113">
    <property type="component" value="Segment"/>
</dbReference>
<name>A0A6G9LL04_9CAUD</name>
<evidence type="ECO:0000313" key="1">
    <source>
        <dbReference type="EMBL" id="QIQ66313.1"/>
    </source>
</evidence>
<gene>
    <name evidence="1" type="ORF">vipetofem_15</name>
</gene>
<organism evidence="1 2">
    <name type="scientific">Enterococcus phage vipetofem</name>
    <dbReference type="NCBI Taxonomy" id="2719594"/>
    <lineage>
        <taxon>Viruses</taxon>
        <taxon>Duplodnaviria</taxon>
        <taxon>Heunggongvirae</taxon>
        <taxon>Uroviricota</taxon>
        <taxon>Caudoviricetes</taxon>
        <taxon>Andrewesvirinae</taxon>
        <taxon>Vipetofemvirus</taxon>
        <taxon>Vipetofemvirus vipetofem</taxon>
    </lineage>
</organism>